<dbReference type="GO" id="GO:0005506">
    <property type="term" value="F:iron ion binding"/>
    <property type="evidence" value="ECO:0007669"/>
    <property type="project" value="InterPro"/>
</dbReference>
<dbReference type="Gene3D" id="1.10.630.10">
    <property type="entry name" value="Cytochrome P450"/>
    <property type="match status" value="1"/>
</dbReference>
<dbReference type="InterPro" id="IPR036396">
    <property type="entry name" value="Cyt_P450_sf"/>
</dbReference>
<dbReference type="KEGG" id="ngv:CDO52_09855"/>
<evidence type="ECO:0000256" key="3">
    <source>
        <dbReference type="ARBA" id="ARBA00022723"/>
    </source>
</evidence>
<dbReference type="GO" id="GO:0016705">
    <property type="term" value="F:oxidoreductase activity, acting on paired donors, with incorporation or reduction of molecular oxygen"/>
    <property type="evidence" value="ECO:0007669"/>
    <property type="project" value="InterPro"/>
</dbReference>
<evidence type="ECO:0000256" key="7">
    <source>
        <dbReference type="RuleBase" id="RU000461"/>
    </source>
</evidence>
<keyword evidence="5 7" id="KW-0408">Iron</keyword>
<keyword evidence="4 7" id="KW-0560">Oxidoreductase</keyword>
<keyword evidence="3 7" id="KW-0479">Metal-binding</keyword>
<evidence type="ECO:0000313" key="9">
    <source>
        <dbReference type="Proteomes" id="UP000215005"/>
    </source>
</evidence>
<dbReference type="OrthoDB" id="4133219at2"/>
<dbReference type="InterPro" id="IPR002397">
    <property type="entry name" value="Cyt_P450_B"/>
</dbReference>
<reference evidence="8 9" key="1">
    <citation type="submission" date="2017-08" db="EMBL/GenBank/DDBJ databases">
        <title>The complete genome sequence of Nocardiopsis gilva YIM 90087.</title>
        <authorList>
            <person name="Yin M."/>
            <person name="Tang S."/>
        </authorList>
    </citation>
    <scope>NUCLEOTIDE SEQUENCE [LARGE SCALE GENOMIC DNA]</scope>
    <source>
        <strain evidence="8 9">YIM 90087</strain>
    </source>
</reference>
<keyword evidence="2 7" id="KW-0349">Heme</keyword>
<organism evidence="8 9">
    <name type="scientific">Nocardiopsis gilva YIM 90087</name>
    <dbReference type="NCBI Taxonomy" id="1235441"/>
    <lineage>
        <taxon>Bacteria</taxon>
        <taxon>Bacillati</taxon>
        <taxon>Actinomycetota</taxon>
        <taxon>Actinomycetes</taxon>
        <taxon>Streptosporangiales</taxon>
        <taxon>Nocardiopsidaceae</taxon>
        <taxon>Nocardiopsis</taxon>
    </lineage>
</organism>
<proteinExistence type="inferred from homology"/>
<dbReference type="PANTHER" id="PTHR46696:SF1">
    <property type="entry name" value="CYTOCHROME P450 YJIB-RELATED"/>
    <property type="match status" value="1"/>
</dbReference>
<dbReference type="PROSITE" id="PS00086">
    <property type="entry name" value="CYTOCHROME_P450"/>
    <property type="match status" value="1"/>
</dbReference>
<dbReference type="SUPFAM" id="SSF48264">
    <property type="entry name" value="Cytochrome P450"/>
    <property type="match status" value="1"/>
</dbReference>
<sequence length="436" mass="49157">MTERVQPDTTPTAIPVEAVTDEATVFDLQDPELLRTPHAIYGRLREQAPVVWAKTRVGETDLGFWLVTRYAEVKELLADSRFSNDPHDVPGGQAVDFRRKAREEIGMREEESYLTRTLLDIEGADHTRLRKLVSRTFTVRRVNELRPRVEEITDRLLDELPATAENGVVDLIEHFAYPLPIAVICELVGIPEEDRTQWHVWSDKLLSTDRSLVAGVVREAAAQIRRLIELRRAQPTSDLLSGLVRIQDEDGDRLTEDEMISLIFVLVIAGHLTTANLIGNGTVALLTHPDELDRLKSDPELAPRAVHELMRWCGPLMTAARVRYALEDVEIGGTTIRQGESAMGLLATANRDLREFDAPDRLDITREPAGRRESHVGFGHGPHYCLGAALARQEGDVAFTKLFSRFPDLRLAVDPEELEYQPQPTFRSLIRLPVRL</sequence>
<dbReference type="GO" id="GO:0004497">
    <property type="term" value="F:monooxygenase activity"/>
    <property type="evidence" value="ECO:0007669"/>
    <property type="project" value="UniProtKB-KW"/>
</dbReference>
<accession>A0A223S4P1</accession>
<evidence type="ECO:0000256" key="5">
    <source>
        <dbReference type="ARBA" id="ARBA00023004"/>
    </source>
</evidence>
<dbReference type="PRINTS" id="PR00359">
    <property type="entry name" value="BP450"/>
</dbReference>
<evidence type="ECO:0000256" key="1">
    <source>
        <dbReference type="ARBA" id="ARBA00010617"/>
    </source>
</evidence>
<protein>
    <submittedName>
        <fullName evidence="8">Cytochrome P450</fullName>
    </submittedName>
</protein>
<comment type="similarity">
    <text evidence="1 7">Belongs to the cytochrome P450 family.</text>
</comment>
<dbReference type="InterPro" id="IPR001128">
    <property type="entry name" value="Cyt_P450"/>
</dbReference>
<evidence type="ECO:0000256" key="6">
    <source>
        <dbReference type="ARBA" id="ARBA00023033"/>
    </source>
</evidence>
<dbReference type="AlphaFoldDB" id="A0A223S4P1"/>
<name>A0A223S4P1_9ACTN</name>
<dbReference type="EMBL" id="CP022753">
    <property type="protein sequence ID" value="ASU83047.1"/>
    <property type="molecule type" value="Genomic_DNA"/>
</dbReference>
<dbReference type="GO" id="GO:0020037">
    <property type="term" value="F:heme binding"/>
    <property type="evidence" value="ECO:0007669"/>
    <property type="project" value="InterPro"/>
</dbReference>
<keyword evidence="6 7" id="KW-0503">Monooxygenase</keyword>
<evidence type="ECO:0000256" key="4">
    <source>
        <dbReference type="ARBA" id="ARBA00023002"/>
    </source>
</evidence>
<gene>
    <name evidence="8" type="ORF">CDO52_09855</name>
</gene>
<dbReference type="Pfam" id="PF00067">
    <property type="entry name" value="p450"/>
    <property type="match status" value="1"/>
</dbReference>
<dbReference type="InterPro" id="IPR017972">
    <property type="entry name" value="Cyt_P450_CS"/>
</dbReference>
<dbReference type="FunFam" id="1.10.630.10:FF:000018">
    <property type="entry name" value="Cytochrome P450 monooxygenase"/>
    <property type="match status" value="1"/>
</dbReference>
<dbReference type="Proteomes" id="UP000215005">
    <property type="component" value="Chromosome"/>
</dbReference>
<dbReference type="CDD" id="cd11029">
    <property type="entry name" value="CYP107-like"/>
    <property type="match status" value="1"/>
</dbReference>
<dbReference type="PANTHER" id="PTHR46696">
    <property type="entry name" value="P450, PUTATIVE (EUROFUNG)-RELATED"/>
    <property type="match status" value="1"/>
</dbReference>
<evidence type="ECO:0000313" key="8">
    <source>
        <dbReference type="EMBL" id="ASU83047.1"/>
    </source>
</evidence>
<dbReference type="RefSeq" id="WP_017617650.1">
    <property type="nucleotide sequence ID" value="NZ_ANBG01000086.1"/>
</dbReference>
<evidence type="ECO:0000256" key="2">
    <source>
        <dbReference type="ARBA" id="ARBA00022617"/>
    </source>
</evidence>
<keyword evidence="9" id="KW-1185">Reference proteome</keyword>